<dbReference type="GO" id="GO:0046872">
    <property type="term" value="F:metal ion binding"/>
    <property type="evidence" value="ECO:0007669"/>
    <property type="project" value="UniProtKB-KW"/>
</dbReference>
<proteinExistence type="predicted"/>
<evidence type="ECO:0000313" key="22">
    <source>
        <dbReference type="EMBL" id="KCZ99467.1"/>
    </source>
</evidence>
<dbReference type="Pfam" id="PF04679">
    <property type="entry name" value="DNA_ligase_A_C"/>
    <property type="match status" value="1"/>
</dbReference>
<evidence type="ECO:0000256" key="10">
    <source>
        <dbReference type="ARBA" id="ARBA00022801"/>
    </source>
</evidence>
<dbReference type="SUPFAM" id="SSF56091">
    <property type="entry name" value="DNA ligase/mRNA capping enzyme, catalytic domain"/>
    <property type="match status" value="1"/>
</dbReference>
<dbReference type="GO" id="GO:0005524">
    <property type="term" value="F:ATP binding"/>
    <property type="evidence" value="ECO:0007669"/>
    <property type="project" value="UniProtKB-KW"/>
</dbReference>
<keyword evidence="12" id="KW-0067">ATP-binding</keyword>
<comment type="caution">
    <text evidence="22">The sequence shown here is derived from an EMBL/GenBank/DDBJ whole genome shotgun (WGS) entry which is preliminary data.</text>
</comment>
<dbReference type="InterPro" id="IPR014145">
    <property type="entry name" value="LigD_pol_dom"/>
</dbReference>
<dbReference type="Pfam" id="PF21686">
    <property type="entry name" value="LigD_Prim-Pol"/>
    <property type="match status" value="1"/>
</dbReference>
<evidence type="ECO:0000256" key="4">
    <source>
        <dbReference type="ARBA" id="ARBA00022679"/>
    </source>
</evidence>
<evidence type="ECO:0000256" key="18">
    <source>
        <dbReference type="ARBA" id="ARBA00023268"/>
    </source>
</evidence>
<keyword evidence="18" id="KW-0511">Multifunctional enzyme</keyword>
<evidence type="ECO:0000256" key="19">
    <source>
        <dbReference type="ARBA" id="ARBA00029943"/>
    </source>
</evidence>
<comment type="catalytic activity">
    <reaction evidence="20">
        <text>ATP + (deoxyribonucleotide)n-3'-hydroxyl + 5'-phospho-(deoxyribonucleotide)m = (deoxyribonucleotide)n+m + AMP + diphosphate.</text>
        <dbReference type="EC" id="6.5.1.1"/>
    </reaction>
</comment>
<dbReference type="InterPro" id="IPR014143">
    <property type="entry name" value="NHEJ_ligase_prk"/>
</dbReference>
<keyword evidence="23" id="KW-1185">Reference proteome</keyword>
<dbReference type="InterPro" id="IPR012310">
    <property type="entry name" value="DNA_ligase_ATP-dep_cent"/>
</dbReference>
<keyword evidence="7" id="KW-0479">Metal-binding</keyword>
<dbReference type="InterPro" id="IPR014146">
    <property type="entry name" value="LigD_ligase_dom"/>
</dbReference>
<dbReference type="AlphaFoldDB" id="A0A062VMR8"/>
<dbReference type="NCBIfam" id="TIGR02778">
    <property type="entry name" value="ligD_pol"/>
    <property type="match status" value="1"/>
</dbReference>
<dbReference type="GO" id="GO:0006310">
    <property type="term" value="P:DNA recombination"/>
    <property type="evidence" value="ECO:0007669"/>
    <property type="project" value="UniProtKB-KW"/>
</dbReference>
<evidence type="ECO:0000256" key="8">
    <source>
        <dbReference type="ARBA" id="ARBA00022741"/>
    </source>
</evidence>
<protein>
    <recommendedName>
        <fullName evidence="2">DNA ligase (ATP)</fullName>
        <ecNumber evidence="2">6.5.1.1</ecNumber>
    </recommendedName>
    <alternativeName>
        <fullName evidence="19">NHEJ DNA polymerase</fullName>
    </alternativeName>
</protein>
<dbReference type="PROSITE" id="PS50160">
    <property type="entry name" value="DNA_LIGASE_A3"/>
    <property type="match status" value="1"/>
</dbReference>
<keyword evidence="8" id="KW-0547">Nucleotide-binding</keyword>
<dbReference type="NCBIfam" id="TIGR02777">
    <property type="entry name" value="LigD_PE_dom"/>
    <property type="match status" value="1"/>
</dbReference>
<dbReference type="Proteomes" id="UP000027100">
    <property type="component" value="Unassembled WGS sequence"/>
</dbReference>
<dbReference type="PATRIC" id="fig|1280954.3.peg.1228"/>
<organism evidence="22 23">
    <name type="scientific">Hyphomonas polymorpha PS728</name>
    <dbReference type="NCBI Taxonomy" id="1280954"/>
    <lineage>
        <taxon>Bacteria</taxon>
        <taxon>Pseudomonadati</taxon>
        <taxon>Pseudomonadota</taxon>
        <taxon>Alphaproteobacteria</taxon>
        <taxon>Hyphomonadales</taxon>
        <taxon>Hyphomonadaceae</taxon>
        <taxon>Hyphomonas</taxon>
    </lineage>
</organism>
<dbReference type="Gene3D" id="3.30.1490.70">
    <property type="match status" value="1"/>
</dbReference>
<keyword evidence="17" id="KW-0464">Manganese</keyword>
<dbReference type="InterPro" id="IPR033651">
    <property type="entry name" value="PaeLigD_Pol-like"/>
</dbReference>
<dbReference type="EC" id="6.5.1.1" evidence="2"/>
<evidence type="ECO:0000313" key="23">
    <source>
        <dbReference type="Proteomes" id="UP000027100"/>
    </source>
</evidence>
<evidence type="ECO:0000256" key="11">
    <source>
        <dbReference type="ARBA" id="ARBA00022839"/>
    </source>
</evidence>
<evidence type="ECO:0000256" key="13">
    <source>
        <dbReference type="ARBA" id="ARBA00022932"/>
    </source>
</evidence>
<dbReference type="eggNOG" id="COG3285">
    <property type="taxonomic scope" value="Bacteria"/>
</dbReference>
<dbReference type="SUPFAM" id="SSF50249">
    <property type="entry name" value="Nucleic acid-binding proteins"/>
    <property type="match status" value="1"/>
</dbReference>
<sequence length="772" mass="85496">MQKHAARRLHFDFRLEHEGVLLSWAVTRGPSLDPADKRLAVRTEDHPVAYGTFEGVIPSGYGAGTVLLWDEGSWIPDGDVDEAVKKGVLKFQIQGQRLRGGWALVRMKPKRRSDRENWLLIKEKDAEASTDKDPVAIWSESVASGLDLEGIAKGKSHALPEFIPPQLAVAVDTPPEGPDWVHEIKHDGYRIQALIQGKTVRLMTRNGHDWTQRYPPVARALSALGLPSAVLDGELVALNDAGRSDFSQLSNGAAERLTYFVFDLLEFDGASLREKPLHVRKKKLRAILPSDGVTVRFSEDLQGDGAQIARAACRMDLEGIVSKRRGALYRPGRHSSWQKSKCIGRDEFVIGGYRRSDKKGRPFASLLLGEYEGDQLIYRGRVGTGFTDTAMEQLAGRMEGLRRTKSPFSNIPSEARRDAVWLEPRLVAEVTYPEQTAAGLLRHSSFMGLREDKMAKEVGRQPAPRSKKAPLPGATAKDTLEIEGVSVTHATRIVFPNAGLTKGEVARWYDLAAPRIIPWLSNRPVSLFRCPDGISGECFFQKHAGHLPDKIRRVSIREKSGSKADYLLINDKAGLLQAAQMGMIELHGWAARADRLDRPDRMIFDLDPDPSVSFDQVKGAAEDIRQLLDQVGLASFPMVTGGKGVHVMVPLMRRHGWDDVGSVSRGIARSLAQAAPERFIATASLEKRKGRIFIDWLRNRRGATAIVPYSLRARTSAAIAAPVTWKELATLPASDVFTPELAPSRLKEDPWKDIAGHRQALTSSMITVFSEF</sequence>
<evidence type="ECO:0000256" key="3">
    <source>
        <dbReference type="ARBA" id="ARBA00022598"/>
    </source>
</evidence>
<keyword evidence="11" id="KW-0269">Exonuclease</keyword>
<keyword evidence="6" id="KW-0540">Nuclease</keyword>
<dbReference type="GO" id="GO:0004527">
    <property type="term" value="F:exonuclease activity"/>
    <property type="evidence" value="ECO:0007669"/>
    <property type="project" value="UniProtKB-KW"/>
</dbReference>
<feature type="domain" description="ATP-dependent DNA ligase family profile" evidence="21">
    <location>
        <begin position="259"/>
        <end position="372"/>
    </location>
</feature>
<dbReference type="Gene3D" id="3.90.920.10">
    <property type="entry name" value="DNA primase, PRIM domain"/>
    <property type="match status" value="1"/>
</dbReference>
<evidence type="ECO:0000256" key="17">
    <source>
        <dbReference type="ARBA" id="ARBA00023211"/>
    </source>
</evidence>
<keyword evidence="16" id="KW-0234">DNA repair</keyword>
<dbReference type="NCBIfam" id="TIGR02779">
    <property type="entry name" value="NHEJ_ligase_lig"/>
    <property type="match status" value="1"/>
</dbReference>
<keyword evidence="4" id="KW-0808">Transferase</keyword>
<evidence type="ECO:0000256" key="7">
    <source>
        <dbReference type="ARBA" id="ARBA00022723"/>
    </source>
</evidence>
<dbReference type="InterPro" id="IPR012309">
    <property type="entry name" value="DNA_ligase_ATP-dep_C"/>
</dbReference>
<dbReference type="GO" id="GO:0003887">
    <property type="term" value="F:DNA-directed DNA polymerase activity"/>
    <property type="evidence" value="ECO:0007669"/>
    <property type="project" value="UniProtKB-KW"/>
</dbReference>
<dbReference type="InterPro" id="IPR012340">
    <property type="entry name" value="NA-bd_OB-fold"/>
</dbReference>
<gene>
    <name evidence="22" type="ORF">HPO_06007</name>
</gene>
<dbReference type="NCBIfam" id="TIGR02776">
    <property type="entry name" value="NHEJ_ligase_prk"/>
    <property type="match status" value="1"/>
</dbReference>
<keyword evidence="5" id="KW-0548">Nucleotidyltransferase</keyword>
<dbReference type="Gene3D" id="2.40.50.140">
    <property type="entry name" value="Nucleic acid-binding proteins"/>
    <property type="match status" value="1"/>
</dbReference>
<dbReference type="PANTHER" id="PTHR42705:SF2">
    <property type="entry name" value="BIFUNCTIONAL NON-HOMOLOGOUS END JOINING PROTEIN LIGD"/>
    <property type="match status" value="1"/>
</dbReference>
<keyword evidence="9" id="KW-0227">DNA damage</keyword>
<evidence type="ECO:0000256" key="9">
    <source>
        <dbReference type="ARBA" id="ARBA00022763"/>
    </source>
</evidence>
<evidence type="ECO:0000256" key="12">
    <source>
        <dbReference type="ARBA" id="ARBA00022840"/>
    </source>
</evidence>
<dbReference type="CDD" id="cd07971">
    <property type="entry name" value="OBF_DNA_ligase_LigD"/>
    <property type="match status" value="1"/>
</dbReference>
<dbReference type="InterPro" id="IPR014144">
    <property type="entry name" value="LigD_PE_domain"/>
</dbReference>
<evidence type="ECO:0000256" key="1">
    <source>
        <dbReference type="ARBA" id="ARBA00001936"/>
    </source>
</evidence>
<evidence type="ECO:0000256" key="16">
    <source>
        <dbReference type="ARBA" id="ARBA00023204"/>
    </source>
</evidence>
<dbReference type="GO" id="GO:0003910">
    <property type="term" value="F:DNA ligase (ATP) activity"/>
    <property type="evidence" value="ECO:0007669"/>
    <property type="project" value="UniProtKB-EC"/>
</dbReference>
<evidence type="ECO:0000256" key="15">
    <source>
        <dbReference type="ARBA" id="ARBA00023172"/>
    </source>
</evidence>
<dbReference type="STRING" id="1280954.HPO_06007"/>
<name>A0A062VMR8_9PROT</name>
<dbReference type="GO" id="GO:0006281">
    <property type="term" value="P:DNA repair"/>
    <property type="evidence" value="ECO:0007669"/>
    <property type="project" value="UniProtKB-KW"/>
</dbReference>
<evidence type="ECO:0000256" key="20">
    <source>
        <dbReference type="ARBA" id="ARBA00034003"/>
    </source>
</evidence>
<accession>A0A062VMR8</accession>
<dbReference type="CDD" id="cd04862">
    <property type="entry name" value="PaeLigD_Pol_like"/>
    <property type="match status" value="1"/>
</dbReference>
<keyword evidence="15" id="KW-0233">DNA recombination</keyword>
<comment type="cofactor">
    <cofactor evidence="1">
        <name>Mn(2+)</name>
        <dbReference type="ChEBI" id="CHEBI:29035"/>
    </cofactor>
</comment>
<dbReference type="eggNOG" id="COG1793">
    <property type="taxonomic scope" value="Bacteria"/>
</dbReference>
<dbReference type="Pfam" id="PF01068">
    <property type="entry name" value="DNA_ligase_A_M"/>
    <property type="match status" value="1"/>
</dbReference>
<reference evidence="22 23" key="1">
    <citation type="journal article" date="2014" name="Antonie Van Leeuwenhoek">
        <title>Hyphomonas beringensis sp. nov. and Hyphomonas chukchiensis sp. nov., isolated from surface seawater of the Bering Sea and Chukchi Sea.</title>
        <authorList>
            <person name="Li C."/>
            <person name="Lai Q."/>
            <person name="Li G."/>
            <person name="Dong C."/>
            <person name="Wang J."/>
            <person name="Liao Y."/>
            <person name="Shao Z."/>
        </authorList>
    </citation>
    <scope>NUCLEOTIDE SEQUENCE [LARGE SCALE GENOMIC DNA]</scope>
    <source>
        <strain evidence="22 23">PS728</strain>
    </source>
</reference>
<dbReference type="InterPro" id="IPR052171">
    <property type="entry name" value="NHEJ_LigD"/>
</dbReference>
<keyword evidence="10" id="KW-0378">Hydrolase</keyword>
<dbReference type="EMBL" id="ARYM01000005">
    <property type="protein sequence ID" value="KCZ99467.1"/>
    <property type="molecule type" value="Genomic_DNA"/>
</dbReference>
<dbReference type="PANTHER" id="PTHR42705">
    <property type="entry name" value="BIFUNCTIONAL NON-HOMOLOGOUS END JOINING PROTEIN LIGD"/>
    <property type="match status" value="1"/>
</dbReference>
<keyword evidence="3" id="KW-0436">Ligase</keyword>
<evidence type="ECO:0000256" key="6">
    <source>
        <dbReference type="ARBA" id="ARBA00022722"/>
    </source>
</evidence>
<dbReference type="GO" id="GO:0003677">
    <property type="term" value="F:DNA binding"/>
    <property type="evidence" value="ECO:0007669"/>
    <property type="project" value="UniProtKB-KW"/>
</dbReference>
<keyword evidence="13" id="KW-0239">DNA-directed DNA polymerase</keyword>
<evidence type="ECO:0000259" key="21">
    <source>
        <dbReference type="PROSITE" id="PS50160"/>
    </source>
</evidence>
<dbReference type="CDD" id="cd07906">
    <property type="entry name" value="Adenylation_DNA_ligase_LigD_LigC"/>
    <property type="match status" value="1"/>
</dbReference>
<evidence type="ECO:0000256" key="5">
    <source>
        <dbReference type="ARBA" id="ARBA00022695"/>
    </source>
</evidence>
<evidence type="ECO:0000256" key="2">
    <source>
        <dbReference type="ARBA" id="ARBA00012727"/>
    </source>
</evidence>
<evidence type="ECO:0000256" key="14">
    <source>
        <dbReference type="ARBA" id="ARBA00023125"/>
    </source>
</evidence>
<dbReference type="Gene3D" id="3.30.470.30">
    <property type="entry name" value="DNA ligase/mRNA capping enzyme"/>
    <property type="match status" value="1"/>
</dbReference>
<dbReference type="Pfam" id="PF13298">
    <property type="entry name" value="LigD_N"/>
    <property type="match status" value="1"/>
</dbReference>
<keyword evidence="14" id="KW-0238">DNA-binding</keyword>